<dbReference type="InterPro" id="IPR050922">
    <property type="entry name" value="LytR/CpsA/Psr_CW_biosynth"/>
</dbReference>
<dbReference type="Proteomes" id="UP000823611">
    <property type="component" value="Unassembled WGS sequence"/>
</dbReference>
<feature type="domain" description="LytR/CpsA/Psr regulator C-terminal" evidence="4">
    <location>
        <begin position="357"/>
        <end position="438"/>
    </location>
</feature>
<feature type="transmembrane region" description="Helical" evidence="2">
    <location>
        <begin position="25"/>
        <end position="48"/>
    </location>
</feature>
<evidence type="ECO:0000256" key="1">
    <source>
        <dbReference type="ARBA" id="ARBA00006068"/>
    </source>
</evidence>
<reference evidence="5" key="1">
    <citation type="submission" date="2020-10" db="EMBL/GenBank/DDBJ databases">
        <authorList>
            <person name="Gilroy R."/>
        </authorList>
    </citation>
    <scope>NUCLEOTIDE SEQUENCE</scope>
    <source>
        <strain evidence="5">F6-4510</strain>
    </source>
</reference>
<dbReference type="Gene3D" id="3.40.630.190">
    <property type="entry name" value="LCP protein"/>
    <property type="match status" value="1"/>
</dbReference>
<protein>
    <submittedName>
        <fullName evidence="5">LCP family protein</fullName>
    </submittedName>
</protein>
<dbReference type="Pfam" id="PF03816">
    <property type="entry name" value="LytR_cpsA_psr"/>
    <property type="match status" value="1"/>
</dbReference>
<dbReference type="EMBL" id="JADIMX010000105">
    <property type="protein sequence ID" value="MBO8434743.1"/>
    <property type="molecule type" value="Genomic_DNA"/>
</dbReference>
<dbReference type="Gene3D" id="3.30.70.2390">
    <property type="match status" value="1"/>
</dbReference>
<name>A0A9D9DXL0_9FIRM</name>
<keyword evidence="2" id="KW-0472">Membrane</keyword>
<evidence type="ECO:0000259" key="4">
    <source>
        <dbReference type="Pfam" id="PF13399"/>
    </source>
</evidence>
<dbReference type="PANTHER" id="PTHR33392">
    <property type="entry name" value="POLYISOPRENYL-TEICHOIC ACID--PEPTIDOGLYCAN TEICHOIC ACID TRANSFERASE TAGU"/>
    <property type="match status" value="1"/>
</dbReference>
<dbReference type="Pfam" id="PF13399">
    <property type="entry name" value="LytR_C"/>
    <property type="match status" value="1"/>
</dbReference>
<evidence type="ECO:0000259" key="3">
    <source>
        <dbReference type="Pfam" id="PF03816"/>
    </source>
</evidence>
<keyword evidence="2" id="KW-0812">Transmembrane</keyword>
<sequence length="445" mass="49690">MYEEREQTRGRSKKKKRRKRSPIKTFFKIVISMVMSFLLVAGAAVFAYTKLVPSSNRNDVVSDNGSSNNNGFISSILGKGIKLNIAVFGVDKDETRTDVIFVVHFDSKAKELKLVSVPRDTRVDVAPEVKEIYKKNNRYYQSPTKINAIHAYGGDDGPECAVLQLEELLGIKIDHYVKVNIDGFGEIVDAIGGVDFYVPQDMKWDMRDTGDININLKQGQQILDGDKAIQLVRFRRYAEGDVARVQVQQDFLKAAAKQILSSDNIMSNMSDYVKTFFKYVKTDINLVDAIKYAGYIDDINMENAEFETIPGQGQYVGNVSYYIYNTSETQELVDRMFYGKGSDSSDENSIPSTGKNIEILNGGSVTGLAGKFKDKLEADGFTIDSVGNYAGQKKSYTRIIVTDENMGNDLKKYFSDARIEVDSDIADEGIDIRIILGSSESGKNL</sequence>
<comment type="caution">
    <text evidence="5">The sequence shown here is derived from an EMBL/GenBank/DDBJ whole genome shotgun (WGS) entry which is preliminary data.</text>
</comment>
<gene>
    <name evidence="5" type="ORF">IAC55_05415</name>
</gene>
<reference evidence="5" key="2">
    <citation type="journal article" date="2021" name="PeerJ">
        <title>Extensive microbial diversity within the chicken gut microbiome revealed by metagenomics and culture.</title>
        <authorList>
            <person name="Gilroy R."/>
            <person name="Ravi A."/>
            <person name="Getino M."/>
            <person name="Pursley I."/>
            <person name="Horton D.L."/>
            <person name="Alikhan N.F."/>
            <person name="Baker D."/>
            <person name="Gharbi K."/>
            <person name="Hall N."/>
            <person name="Watson M."/>
            <person name="Adriaenssens E.M."/>
            <person name="Foster-Nyarko E."/>
            <person name="Jarju S."/>
            <person name="Secka A."/>
            <person name="Antonio M."/>
            <person name="Oren A."/>
            <person name="Chaudhuri R.R."/>
            <person name="La Ragione R."/>
            <person name="Hildebrand F."/>
            <person name="Pallen M.J."/>
        </authorList>
    </citation>
    <scope>NUCLEOTIDE SEQUENCE</scope>
    <source>
        <strain evidence="5">F6-4510</strain>
    </source>
</reference>
<dbReference type="NCBIfam" id="TIGR00350">
    <property type="entry name" value="lytR_cpsA_psr"/>
    <property type="match status" value="1"/>
</dbReference>
<evidence type="ECO:0000313" key="6">
    <source>
        <dbReference type="Proteomes" id="UP000823611"/>
    </source>
</evidence>
<proteinExistence type="inferred from homology"/>
<dbReference type="PANTHER" id="PTHR33392:SF6">
    <property type="entry name" value="POLYISOPRENYL-TEICHOIC ACID--PEPTIDOGLYCAN TEICHOIC ACID TRANSFERASE TAGU"/>
    <property type="match status" value="1"/>
</dbReference>
<evidence type="ECO:0000256" key="2">
    <source>
        <dbReference type="SAM" id="Phobius"/>
    </source>
</evidence>
<evidence type="ECO:0000313" key="5">
    <source>
        <dbReference type="EMBL" id="MBO8434743.1"/>
    </source>
</evidence>
<organism evidence="5 6">
    <name type="scientific">Candidatus Fimicola merdigallinarum</name>
    <dbReference type="NCBI Taxonomy" id="2840819"/>
    <lineage>
        <taxon>Bacteria</taxon>
        <taxon>Bacillati</taxon>
        <taxon>Bacillota</taxon>
        <taxon>Clostridia</taxon>
        <taxon>Lachnospirales</taxon>
        <taxon>Lachnospiraceae</taxon>
        <taxon>Lachnospiraceae incertae sedis</taxon>
        <taxon>Candidatus Fimicola</taxon>
    </lineage>
</organism>
<feature type="domain" description="Cell envelope-related transcriptional attenuator" evidence="3">
    <location>
        <begin position="96"/>
        <end position="260"/>
    </location>
</feature>
<dbReference type="InterPro" id="IPR027381">
    <property type="entry name" value="LytR/CpsA/Psr_C"/>
</dbReference>
<accession>A0A9D9DXL0</accession>
<dbReference type="AlphaFoldDB" id="A0A9D9DXL0"/>
<dbReference type="InterPro" id="IPR004474">
    <property type="entry name" value="LytR_CpsA_psr"/>
</dbReference>
<keyword evidence="2" id="KW-1133">Transmembrane helix</keyword>
<comment type="similarity">
    <text evidence="1">Belongs to the LytR/CpsA/Psr (LCP) family.</text>
</comment>